<dbReference type="SUPFAM" id="SSF88713">
    <property type="entry name" value="Glycoside hydrolase/deacetylase"/>
    <property type="match status" value="1"/>
</dbReference>
<keyword evidence="2" id="KW-1185">Reference proteome</keyword>
<organism evidence="1 2">
    <name type="scientific">Caloramator fervidus</name>
    <dbReference type="NCBI Taxonomy" id="29344"/>
    <lineage>
        <taxon>Bacteria</taxon>
        <taxon>Bacillati</taxon>
        <taxon>Bacillota</taxon>
        <taxon>Clostridia</taxon>
        <taxon>Eubacteriales</taxon>
        <taxon>Clostridiaceae</taxon>
        <taxon>Caloramator</taxon>
    </lineage>
</organism>
<name>A0A1H5RQH3_9CLOT</name>
<dbReference type="OrthoDB" id="1890730at2"/>
<dbReference type="AlphaFoldDB" id="A0A1H5RQH3"/>
<dbReference type="InterPro" id="IPR011330">
    <property type="entry name" value="Glyco_hydro/deAcase_b/a-brl"/>
</dbReference>
<dbReference type="Proteomes" id="UP000242850">
    <property type="component" value="Unassembled WGS sequence"/>
</dbReference>
<evidence type="ECO:0000313" key="1">
    <source>
        <dbReference type="EMBL" id="SEF40596.1"/>
    </source>
</evidence>
<dbReference type="RefSeq" id="WP_103895191.1">
    <property type="nucleotide sequence ID" value="NZ_FNUK01000001.1"/>
</dbReference>
<accession>A0A1H5RQH3</accession>
<protein>
    <recommendedName>
        <fullName evidence="3">Polysaccharide deacetylase</fullName>
    </recommendedName>
</protein>
<proteinExistence type="predicted"/>
<reference evidence="2" key="1">
    <citation type="submission" date="2016-10" db="EMBL/GenBank/DDBJ databases">
        <authorList>
            <person name="Varghese N."/>
            <person name="Submissions S."/>
        </authorList>
    </citation>
    <scope>NUCLEOTIDE SEQUENCE [LARGE SCALE GENOMIC DNA]</scope>
    <source>
        <strain evidence="2">DSM 5463</strain>
    </source>
</reference>
<evidence type="ECO:0008006" key="3">
    <source>
        <dbReference type="Google" id="ProtNLM"/>
    </source>
</evidence>
<dbReference type="GO" id="GO:0005975">
    <property type="term" value="P:carbohydrate metabolic process"/>
    <property type="evidence" value="ECO:0007669"/>
    <property type="project" value="InterPro"/>
</dbReference>
<gene>
    <name evidence="1" type="ORF">SAMN05660865_00164</name>
</gene>
<evidence type="ECO:0000313" key="2">
    <source>
        <dbReference type="Proteomes" id="UP000242850"/>
    </source>
</evidence>
<dbReference type="Gene3D" id="3.20.20.370">
    <property type="entry name" value="Glycoside hydrolase/deacetylase"/>
    <property type="match status" value="1"/>
</dbReference>
<sequence>MNILEKIKEEGFQFYLSIDCEGPNFDKNLIKNINNMEKFLKLCTLNNIYTILFITPKFAKTLYELNLVDTIKKYKVIFGLHIHPEDLPDKIIEKCPFINPKIELISDYPFEEQKQIILNCIDYLTEHGISPIEAYRGGYFSMNDDTQRVLKNYTNIKWESHNIYRKQYNVTKHLIESIPVYAKSNTYELRLEYFDIETLKDMLINAIKNKDKVVAITHSYLFDENDFHYKRDNIKEPIYFRLQKLIDVIKSLG</sequence>
<dbReference type="EMBL" id="FNUK01000001">
    <property type="protein sequence ID" value="SEF40596.1"/>
    <property type="molecule type" value="Genomic_DNA"/>
</dbReference>